<dbReference type="SUPFAM" id="SSF49478">
    <property type="entry name" value="Cna protein B-type domain"/>
    <property type="match status" value="2"/>
</dbReference>
<dbReference type="PRINTS" id="PR01021">
    <property type="entry name" value="OMPADOMAIN"/>
</dbReference>
<sequence>MNNQTTIIYVFFLCIGLSSSALGQSDAIEKANTEYDNLNYINAIEIYESVVESGVEDPKLIHRLASANYFNGKYDDAAKWYKKYYSIPTVKRTILDDYRYGQVLKTQKQYKEADSLLATYYQYKGMRYKSLEGVNEYTEIIDNSGIFRFQQFEWNTVLSEYPAFIKENDLYVSGYDLDSKKKRRIRDTTTDLYKLEESGKFVPISDFVNSVYNEGSFTITNDGKTMYFTRNSYLNGRLKKRSDDVVTIGVYVAQFRDGEWKNVKEFPFNNENYSVGHPTLSKDNKTLYYISDEPGGKGGTDLYKVTVFKDGTFGEPENMVELNTLGDEMFPFIDHIDGSLYFSSDGPQSMGGLDVFISKLTADKVYKRAYNLGNQINSTYDDFAFLIGKNRIGYFASNKVNDVGMDDVYSFEMLKDFQVPNFFKLNGIVTDYDTDLPLHQVQITLFDKENNIVSKTVTNAFGGYEFDEIKASEMGYITADKEAYQHTEKNITPKHIEAKILDVTMLSLAKEIPKFITISGKVKDVKLKAPISRATVKLLDINNNVLQETTSNDAGSYVFSNVTTNAVVFMRAEKSSYQTEEEEINLKEVHNGEFIKDIYLAKNNVLLEMGNDISTILNPIYFDYGQSNIRPDAAVELEKIVQVLRKYPTLVIKIESHTDSRGTSDFNRNLSDKRAKATRDYIIYKGISDNRITSATGYGEDKLLNHCGNANQNKCTEEEHQVNRRSNFYIVDVKKEESTTKYQETNNLNTSETVKFSDEETKTVATGLVYRIQVGVLNSPNRKDLFPNLKNLEVLYIESYYKYFCCASTTLKQAKAERRKVNKLGYKDAFIVPFFDGKKITLKEAILLSK</sequence>
<feature type="signal peptide" evidence="5">
    <location>
        <begin position="1"/>
        <end position="23"/>
    </location>
</feature>
<evidence type="ECO:0000256" key="4">
    <source>
        <dbReference type="PROSITE-ProRule" id="PRU00473"/>
    </source>
</evidence>
<dbReference type="InterPro" id="IPR036737">
    <property type="entry name" value="OmpA-like_sf"/>
</dbReference>
<dbReference type="EMBL" id="CP122539">
    <property type="protein sequence ID" value="WGH75484.1"/>
    <property type="molecule type" value="Genomic_DNA"/>
</dbReference>
<gene>
    <name evidence="7" type="ORF">P8625_15675</name>
</gene>
<dbReference type="Proteomes" id="UP001232001">
    <property type="component" value="Chromosome"/>
</dbReference>
<evidence type="ECO:0000256" key="3">
    <source>
        <dbReference type="ARBA" id="ARBA00023237"/>
    </source>
</evidence>
<dbReference type="Pfam" id="PF13620">
    <property type="entry name" value="CarboxypepD_reg"/>
    <property type="match status" value="1"/>
</dbReference>
<feature type="domain" description="OmpA-like" evidence="6">
    <location>
        <begin position="609"/>
        <end position="734"/>
    </location>
</feature>
<dbReference type="InterPro" id="IPR006664">
    <property type="entry name" value="OMP_bac"/>
</dbReference>
<dbReference type="PANTHER" id="PTHR30329">
    <property type="entry name" value="STATOR ELEMENT OF FLAGELLAR MOTOR COMPLEX"/>
    <property type="match status" value="1"/>
</dbReference>
<dbReference type="Pfam" id="PF00691">
    <property type="entry name" value="OmpA"/>
    <property type="match status" value="1"/>
</dbReference>
<organism evidence="7 8">
    <name type="scientific">Tenacibaculum tangerinum</name>
    <dbReference type="NCBI Taxonomy" id="3038772"/>
    <lineage>
        <taxon>Bacteria</taxon>
        <taxon>Pseudomonadati</taxon>
        <taxon>Bacteroidota</taxon>
        <taxon>Flavobacteriia</taxon>
        <taxon>Flavobacteriales</taxon>
        <taxon>Flavobacteriaceae</taxon>
        <taxon>Tenacibaculum</taxon>
    </lineage>
</organism>
<dbReference type="SUPFAM" id="SSF48452">
    <property type="entry name" value="TPR-like"/>
    <property type="match status" value="1"/>
</dbReference>
<feature type="chain" id="PRO_5046094566" evidence="5">
    <location>
        <begin position="24"/>
        <end position="850"/>
    </location>
</feature>
<dbReference type="SUPFAM" id="SSF82171">
    <property type="entry name" value="DPP6 N-terminal domain-like"/>
    <property type="match status" value="1"/>
</dbReference>
<dbReference type="InterPro" id="IPR006665">
    <property type="entry name" value="OmpA-like"/>
</dbReference>
<evidence type="ECO:0000259" key="6">
    <source>
        <dbReference type="PROSITE" id="PS51123"/>
    </source>
</evidence>
<dbReference type="PROSITE" id="PS51123">
    <property type="entry name" value="OMPA_2"/>
    <property type="match status" value="1"/>
</dbReference>
<dbReference type="InterPro" id="IPR011990">
    <property type="entry name" value="TPR-like_helical_dom_sf"/>
</dbReference>
<dbReference type="InterPro" id="IPR050330">
    <property type="entry name" value="Bact_OuterMem_StrucFunc"/>
</dbReference>
<dbReference type="CDD" id="cd07185">
    <property type="entry name" value="OmpA_C-like"/>
    <property type="match status" value="1"/>
</dbReference>
<reference evidence="7 8" key="1">
    <citation type="submission" date="2023-04" db="EMBL/GenBank/DDBJ databases">
        <title>Tenacibaculum tangerinum sp. nov., isolated from sea tidal flat of South Korea.</title>
        <authorList>
            <person name="Lee S.H."/>
            <person name="Kim J.-J."/>
        </authorList>
    </citation>
    <scope>NUCLEOTIDE SEQUENCE [LARGE SCALE GENOMIC DNA]</scope>
    <source>
        <strain evidence="7 8">GRR-S3-23</strain>
    </source>
</reference>
<dbReference type="SUPFAM" id="SSF103088">
    <property type="entry name" value="OmpA-like"/>
    <property type="match status" value="1"/>
</dbReference>
<dbReference type="Gene3D" id="1.25.40.10">
    <property type="entry name" value="Tetratricopeptide repeat domain"/>
    <property type="match status" value="1"/>
</dbReference>
<dbReference type="InterPro" id="IPR011659">
    <property type="entry name" value="WD40"/>
</dbReference>
<proteinExistence type="predicted"/>
<evidence type="ECO:0000256" key="5">
    <source>
        <dbReference type="SAM" id="SignalP"/>
    </source>
</evidence>
<dbReference type="Pfam" id="PF07676">
    <property type="entry name" value="PD40"/>
    <property type="match status" value="2"/>
</dbReference>
<accession>A0ABY8L2J4</accession>
<name>A0ABY8L2J4_9FLAO</name>
<protein>
    <submittedName>
        <fullName evidence="7">Carboxypeptidase regulatory-like domain-containing protein</fullName>
    </submittedName>
</protein>
<keyword evidence="5" id="KW-0732">Signal</keyword>
<dbReference type="PANTHER" id="PTHR30329:SF21">
    <property type="entry name" value="LIPOPROTEIN YIAD-RELATED"/>
    <property type="match status" value="1"/>
</dbReference>
<comment type="subcellular location">
    <subcellularLocation>
        <location evidence="1">Cell outer membrane</location>
    </subcellularLocation>
</comment>
<keyword evidence="8" id="KW-1185">Reference proteome</keyword>
<evidence type="ECO:0000313" key="7">
    <source>
        <dbReference type="EMBL" id="WGH75484.1"/>
    </source>
</evidence>
<dbReference type="RefSeq" id="WP_279651358.1">
    <property type="nucleotide sequence ID" value="NZ_CP122539.1"/>
</dbReference>
<evidence type="ECO:0000256" key="1">
    <source>
        <dbReference type="ARBA" id="ARBA00004442"/>
    </source>
</evidence>
<dbReference type="Gene3D" id="3.30.1330.60">
    <property type="entry name" value="OmpA-like domain"/>
    <property type="match status" value="1"/>
</dbReference>
<evidence type="ECO:0000256" key="2">
    <source>
        <dbReference type="ARBA" id="ARBA00023136"/>
    </source>
</evidence>
<dbReference type="Gene3D" id="2.60.40.1120">
    <property type="entry name" value="Carboxypeptidase-like, regulatory domain"/>
    <property type="match status" value="2"/>
</dbReference>
<evidence type="ECO:0000313" key="8">
    <source>
        <dbReference type="Proteomes" id="UP001232001"/>
    </source>
</evidence>
<keyword evidence="3" id="KW-0998">Cell outer membrane</keyword>
<keyword evidence="2 4" id="KW-0472">Membrane</keyword>